<dbReference type="AlphaFoldDB" id="A0A9D2BML1"/>
<reference evidence="2" key="2">
    <citation type="submission" date="2021-04" db="EMBL/GenBank/DDBJ databases">
        <authorList>
            <person name="Gilroy R."/>
        </authorList>
    </citation>
    <scope>NUCLEOTIDE SEQUENCE</scope>
    <source>
        <strain evidence="2">ChiGjej1B1-14440</strain>
    </source>
</reference>
<evidence type="ECO:0000313" key="2">
    <source>
        <dbReference type="EMBL" id="HIX81568.1"/>
    </source>
</evidence>
<feature type="domain" description="HD" evidence="1">
    <location>
        <begin position="31"/>
        <end position="146"/>
    </location>
</feature>
<dbReference type="InterPro" id="IPR006675">
    <property type="entry name" value="HDIG_dom"/>
</dbReference>
<reference evidence="2" key="1">
    <citation type="journal article" date="2021" name="PeerJ">
        <title>Extensive microbial diversity within the chicken gut microbiome revealed by metagenomics and culture.</title>
        <authorList>
            <person name="Gilroy R."/>
            <person name="Ravi A."/>
            <person name="Getino M."/>
            <person name="Pursley I."/>
            <person name="Horton D.L."/>
            <person name="Alikhan N.F."/>
            <person name="Baker D."/>
            <person name="Gharbi K."/>
            <person name="Hall N."/>
            <person name="Watson M."/>
            <person name="Adriaenssens E.M."/>
            <person name="Foster-Nyarko E."/>
            <person name="Jarju S."/>
            <person name="Secka A."/>
            <person name="Antonio M."/>
            <person name="Oren A."/>
            <person name="Chaudhuri R.R."/>
            <person name="La Ragione R."/>
            <person name="Hildebrand F."/>
            <person name="Pallen M.J."/>
        </authorList>
    </citation>
    <scope>NUCLEOTIDE SEQUENCE</scope>
    <source>
        <strain evidence="2">ChiGjej1B1-14440</strain>
    </source>
</reference>
<organism evidence="2 3">
    <name type="scientific">Candidatus Erysipelatoclostridium merdavium</name>
    <dbReference type="NCBI Taxonomy" id="2838566"/>
    <lineage>
        <taxon>Bacteria</taxon>
        <taxon>Bacillati</taxon>
        <taxon>Bacillota</taxon>
        <taxon>Erysipelotrichia</taxon>
        <taxon>Erysipelotrichales</taxon>
        <taxon>Erysipelotrichales incertae sedis</taxon>
    </lineage>
</organism>
<dbReference type="Proteomes" id="UP000886724">
    <property type="component" value="Unassembled WGS sequence"/>
</dbReference>
<dbReference type="InterPro" id="IPR006674">
    <property type="entry name" value="HD_domain"/>
</dbReference>
<dbReference type="NCBIfam" id="TIGR00277">
    <property type="entry name" value="HDIG"/>
    <property type="match status" value="1"/>
</dbReference>
<dbReference type="SUPFAM" id="SSF109604">
    <property type="entry name" value="HD-domain/PDEase-like"/>
    <property type="match status" value="1"/>
</dbReference>
<dbReference type="EMBL" id="DXET01000139">
    <property type="protein sequence ID" value="HIX81568.1"/>
    <property type="molecule type" value="Genomic_DNA"/>
</dbReference>
<accession>A0A9D2BML1</accession>
<dbReference type="InterPro" id="IPR003607">
    <property type="entry name" value="HD/PDEase_dom"/>
</dbReference>
<evidence type="ECO:0000259" key="1">
    <source>
        <dbReference type="Pfam" id="PF01966"/>
    </source>
</evidence>
<proteinExistence type="predicted"/>
<dbReference type="Pfam" id="PF01966">
    <property type="entry name" value="HD"/>
    <property type="match status" value="1"/>
</dbReference>
<sequence>MDEFNHAKKRFAKYVANYDTNIGAIKLKIVHSYKVVNNMQYLCQKLNLNQEDSQIALIIALLHDIGRFEQYRIYQSFEDYRTIDHAMFSSKLLFEQGLIKEFIKTRKYDHLIKVAIEQHNKYQVTGNFNERELLFIYLIRDSDKLDNFRVKETETLETLLNVSKEQLELEKISDSVYKQYVNCQLIYSPSRQTNLDKWLSYIAFIFDLHFDVSKKYIKENNYINRLFDRITPVDELTAKKYQELKQLSLKYIEE</sequence>
<comment type="caution">
    <text evidence="2">The sequence shown here is derived from an EMBL/GenBank/DDBJ whole genome shotgun (WGS) entry which is preliminary data.</text>
</comment>
<evidence type="ECO:0000313" key="3">
    <source>
        <dbReference type="Proteomes" id="UP000886724"/>
    </source>
</evidence>
<name>A0A9D2BML1_9FIRM</name>
<dbReference type="CDD" id="cd00077">
    <property type="entry name" value="HDc"/>
    <property type="match status" value="1"/>
</dbReference>
<protein>
    <submittedName>
        <fullName evidence="2">HD domain-containing protein</fullName>
    </submittedName>
</protein>
<dbReference type="Gene3D" id="1.10.3210.10">
    <property type="entry name" value="Hypothetical protein af1432"/>
    <property type="match status" value="1"/>
</dbReference>
<gene>
    <name evidence="2" type="ORF">H9980_06310</name>
</gene>